<comment type="cofactor">
    <cofactor evidence="1">
        <name>Mn(2+)</name>
        <dbReference type="ChEBI" id="CHEBI:29035"/>
    </cofactor>
</comment>
<sequence>MGCPSRWEVTVNMAMYMRCLGRLRCGACGFRFRVFSDGKRCSTSKVVRKPEVLPESKRQGTCQRKTFVQEQADRLEQANNSILIKCPQKVNQHQLLKSLERHGNIAHYHFFEPFKTMLLLQFERRDGVLSVQQSCNMPRPGKRFLLPNRSRFLLMSKHNDEFPDKRSAENERPHNLLQMLKDHSNVDGQLEGLVQHMQLTEEDIRLRFLVCSLLQDLCTAILPSVQIQPFGSSVNLFGRVGCDLDMFLDLGNLNIERKRTRVQRDSSLEFQVKMFRCERVATQTILSVVGNLLQHISPSFDSIQKVLNARCPVLRFCHSPSNLNCDLTASNRIALCMSETLNAFAQVDARVRPLVFAIRCWARAQNLTSTVSGAWITNFSLTLLVLFFLQQCSPSVIPTISHLRKLADRIDHRVIDSVNCTIVSDLSKITPSNNKQSLEDLLHGFFDFYGSFPFQKKSINIRTGQVQRRSDDSPMEIINPFEENLNVSKNVNKRQLLHFVELSQNASLKLEKQHQLSSNQSWGLMTLLQHGPTQQARATDGAASIHPTPKVERFTDLFHSLWSTKQGNPEAKQQTGNSSPPESKQKGQSE</sequence>
<evidence type="ECO:0000256" key="5">
    <source>
        <dbReference type="ARBA" id="ARBA00022842"/>
    </source>
</evidence>
<dbReference type="InterPro" id="IPR043519">
    <property type="entry name" value="NT_sf"/>
</dbReference>
<feature type="region of interest" description="Disordered" evidence="6">
    <location>
        <begin position="560"/>
        <end position="590"/>
    </location>
</feature>
<feature type="domain" description="PAP-associated" evidence="7">
    <location>
        <begin position="438"/>
        <end position="469"/>
    </location>
</feature>
<evidence type="ECO:0000256" key="3">
    <source>
        <dbReference type="ARBA" id="ARBA00022679"/>
    </source>
</evidence>
<evidence type="ECO:0000259" key="8">
    <source>
        <dbReference type="Pfam" id="PF17797"/>
    </source>
</evidence>
<reference evidence="10" key="2">
    <citation type="submission" date="2025-09" db="UniProtKB">
        <authorList>
            <consortium name="Ensembl"/>
        </authorList>
    </citation>
    <scope>IDENTIFICATION</scope>
</reference>
<evidence type="ECO:0000256" key="2">
    <source>
        <dbReference type="ARBA" id="ARBA00001946"/>
    </source>
</evidence>
<organism evidence="10 11">
    <name type="scientific">Eptatretus burgeri</name>
    <name type="common">Inshore hagfish</name>
    <dbReference type="NCBI Taxonomy" id="7764"/>
    <lineage>
        <taxon>Eukaryota</taxon>
        <taxon>Metazoa</taxon>
        <taxon>Chordata</taxon>
        <taxon>Craniata</taxon>
        <taxon>Vertebrata</taxon>
        <taxon>Cyclostomata</taxon>
        <taxon>Myxini</taxon>
        <taxon>Myxiniformes</taxon>
        <taxon>Myxinidae</taxon>
        <taxon>Eptatretinae</taxon>
        <taxon>Eptatretus</taxon>
    </lineage>
</organism>
<name>A0A8C4WPZ5_EPTBU</name>
<feature type="compositionally biased region" description="Polar residues" evidence="6">
    <location>
        <begin position="561"/>
        <end position="582"/>
    </location>
</feature>
<evidence type="ECO:0000259" key="9">
    <source>
        <dbReference type="Pfam" id="PF22600"/>
    </source>
</evidence>
<keyword evidence="4" id="KW-0479">Metal-binding</keyword>
<dbReference type="InterPro" id="IPR054708">
    <property type="entry name" value="MTPAP-like_central"/>
</dbReference>
<dbReference type="Proteomes" id="UP000694388">
    <property type="component" value="Unplaced"/>
</dbReference>
<keyword evidence="11" id="KW-1185">Reference proteome</keyword>
<dbReference type="SUPFAM" id="SSF81631">
    <property type="entry name" value="PAP/OAS1 substrate-binding domain"/>
    <property type="match status" value="1"/>
</dbReference>
<evidence type="ECO:0008006" key="12">
    <source>
        <dbReference type="Google" id="ProtNLM"/>
    </source>
</evidence>
<dbReference type="Ensembl" id="ENSEBUT00000009018.1">
    <property type="protein sequence ID" value="ENSEBUP00000008513.1"/>
    <property type="gene ID" value="ENSEBUG00000005514.1"/>
</dbReference>
<dbReference type="Gene3D" id="1.10.1410.10">
    <property type="match status" value="1"/>
</dbReference>
<dbReference type="Pfam" id="PF03828">
    <property type="entry name" value="PAP_assoc"/>
    <property type="match status" value="1"/>
</dbReference>
<evidence type="ECO:0000256" key="4">
    <source>
        <dbReference type="ARBA" id="ARBA00022723"/>
    </source>
</evidence>
<keyword evidence="5" id="KW-0460">Magnesium</keyword>
<dbReference type="PANTHER" id="PTHR12271:SF133">
    <property type="entry name" value="POLY(A) RNA POLYMERASE, MITOCHONDRIAL"/>
    <property type="match status" value="1"/>
</dbReference>
<dbReference type="InterPro" id="IPR002058">
    <property type="entry name" value="PAP_assoc"/>
</dbReference>
<accession>A0A8C4WPZ5</accession>
<evidence type="ECO:0000256" key="1">
    <source>
        <dbReference type="ARBA" id="ARBA00001936"/>
    </source>
</evidence>
<evidence type="ECO:0000313" key="10">
    <source>
        <dbReference type="Ensembl" id="ENSEBUP00000008513.1"/>
    </source>
</evidence>
<dbReference type="GO" id="GO:1990817">
    <property type="term" value="F:poly(A) RNA polymerase activity"/>
    <property type="evidence" value="ECO:0007669"/>
    <property type="project" value="TreeGrafter"/>
</dbReference>
<keyword evidence="3" id="KW-0808">Transferase</keyword>
<reference evidence="10" key="1">
    <citation type="submission" date="2025-08" db="UniProtKB">
        <authorList>
            <consortium name="Ensembl"/>
        </authorList>
    </citation>
    <scope>IDENTIFICATION</scope>
</reference>
<dbReference type="Pfam" id="PF17797">
    <property type="entry name" value="RL"/>
    <property type="match status" value="1"/>
</dbReference>
<dbReference type="CDD" id="cd05402">
    <property type="entry name" value="NT_PAP_TUTase"/>
    <property type="match status" value="1"/>
</dbReference>
<feature type="domain" description="Poly(A) RNA polymerase mitochondrial-like central palm" evidence="9">
    <location>
        <begin position="188"/>
        <end position="346"/>
    </location>
</feature>
<dbReference type="GO" id="GO:0046872">
    <property type="term" value="F:metal ion binding"/>
    <property type="evidence" value="ECO:0007669"/>
    <property type="project" value="UniProtKB-KW"/>
</dbReference>
<dbReference type="GO" id="GO:0005739">
    <property type="term" value="C:mitochondrion"/>
    <property type="evidence" value="ECO:0007669"/>
    <property type="project" value="TreeGrafter"/>
</dbReference>
<evidence type="ECO:0000256" key="6">
    <source>
        <dbReference type="SAM" id="MobiDB-lite"/>
    </source>
</evidence>
<dbReference type="Gene3D" id="3.30.460.10">
    <property type="entry name" value="Beta Polymerase, domain 2"/>
    <property type="match status" value="1"/>
</dbReference>
<proteinExistence type="predicted"/>
<dbReference type="GO" id="GO:0031123">
    <property type="term" value="P:RNA 3'-end processing"/>
    <property type="evidence" value="ECO:0007669"/>
    <property type="project" value="TreeGrafter"/>
</dbReference>
<dbReference type="SUPFAM" id="SSF81301">
    <property type="entry name" value="Nucleotidyltransferase"/>
    <property type="match status" value="1"/>
</dbReference>
<comment type="cofactor">
    <cofactor evidence="2">
        <name>Mg(2+)</name>
        <dbReference type="ChEBI" id="CHEBI:18420"/>
    </cofactor>
</comment>
<dbReference type="AlphaFoldDB" id="A0A8C4WPZ5"/>
<dbReference type="Pfam" id="PF22600">
    <property type="entry name" value="MTPAP-like_central"/>
    <property type="match status" value="1"/>
</dbReference>
<dbReference type="PANTHER" id="PTHR12271">
    <property type="entry name" value="POLY A POLYMERASE CID PAP -RELATED"/>
    <property type="match status" value="1"/>
</dbReference>
<dbReference type="GeneTree" id="ENSGT00940000158582"/>
<evidence type="ECO:0000313" key="11">
    <source>
        <dbReference type="Proteomes" id="UP000694388"/>
    </source>
</evidence>
<protein>
    <recommendedName>
        <fullName evidence="12">Poly(A) RNA polymerase, mitochondrial</fullName>
    </recommendedName>
</protein>
<evidence type="ECO:0000259" key="7">
    <source>
        <dbReference type="Pfam" id="PF03828"/>
    </source>
</evidence>
<dbReference type="InterPro" id="IPR041252">
    <property type="entry name" value="RL"/>
</dbReference>
<feature type="domain" description="RL" evidence="8">
    <location>
        <begin position="67"/>
        <end position="135"/>
    </location>
</feature>